<evidence type="ECO:0000313" key="1">
    <source>
        <dbReference type="EMBL" id="MBK1869205.1"/>
    </source>
</evidence>
<name>A0ACC5R9A3_9HYPH</name>
<evidence type="ECO:0000313" key="2">
    <source>
        <dbReference type="Proteomes" id="UP000616151"/>
    </source>
</evidence>
<sequence>MTLSIPRLSRRAFALALLASAALTAPAQAAAPKICVNQYATATVIDDILNGFKDSLAKKGISTEAMVVQNPEGDAATQLTLAQGFVSDGCDVIVAIATPGAQIFRKLTTTIPVVFVGSSTPVEAGLINSFEAPGTNFTGVADPAPVEADIDAMMKVLPNMKTVGLIYKAGDPAGDFLAARAIAHLKERGLNHIVAAIANAGETTQAAQSLIGKVEAIQMPGDSTTMSGIAGIIKVTNDAKIPAFGNLSEGVSHGGLLSGSYSYVEVGNLAADVVEKVLAGGNPATMPVVVPKAAGFEINVTQAKALGLTIPQELLDKATKTY</sequence>
<comment type="caution">
    <text evidence="1">The sequence shown here is derived from an EMBL/GenBank/DDBJ whole genome shotgun (WGS) entry which is preliminary data.</text>
</comment>
<accession>A0ACC5R9A3</accession>
<proteinExistence type="predicted"/>
<organism evidence="1 2">
    <name type="scientific">Taklimakanibacter albus</name>
    <dbReference type="NCBI Taxonomy" id="2800327"/>
    <lineage>
        <taxon>Bacteria</taxon>
        <taxon>Pseudomonadati</taxon>
        <taxon>Pseudomonadota</taxon>
        <taxon>Alphaproteobacteria</taxon>
        <taxon>Hyphomicrobiales</taxon>
        <taxon>Aestuariivirgaceae</taxon>
        <taxon>Taklimakanibacter</taxon>
    </lineage>
</organism>
<dbReference type="EMBL" id="JAENHL010000007">
    <property type="protein sequence ID" value="MBK1869205.1"/>
    <property type="molecule type" value="Genomic_DNA"/>
</dbReference>
<keyword evidence="2" id="KW-1185">Reference proteome</keyword>
<dbReference type="Proteomes" id="UP000616151">
    <property type="component" value="Unassembled WGS sequence"/>
</dbReference>
<reference evidence="1" key="1">
    <citation type="submission" date="2021-01" db="EMBL/GenBank/DDBJ databases">
        <authorList>
            <person name="Sun Q."/>
        </authorList>
    </citation>
    <scope>NUCLEOTIDE SEQUENCE</scope>
    <source>
        <strain evidence="1">YIM B02566</strain>
    </source>
</reference>
<gene>
    <name evidence="1" type="ORF">JHL16_22790</name>
</gene>
<protein>
    <submittedName>
        <fullName evidence="1">ABC transporter substrate-binding protein</fullName>
    </submittedName>
</protein>